<keyword evidence="3 6" id="KW-0863">Zinc-finger</keyword>
<dbReference type="PANTHER" id="PTHR10071">
    <property type="entry name" value="TRANSCRIPTION FACTOR GATA FAMILY MEMBER"/>
    <property type="match status" value="1"/>
</dbReference>
<dbReference type="SUPFAM" id="SSF57716">
    <property type="entry name" value="Glucocorticoid receptor-like (DNA-binding domain)"/>
    <property type="match status" value="1"/>
</dbReference>
<evidence type="ECO:0000313" key="11">
    <source>
        <dbReference type="WBParaSite" id="ECPE_0000444401-mRNA-1"/>
    </source>
</evidence>
<accession>A0A183ABU7</accession>
<evidence type="ECO:0000313" key="9">
    <source>
        <dbReference type="EMBL" id="VDP72577.1"/>
    </source>
</evidence>
<dbReference type="EMBL" id="UZAN01041290">
    <property type="protein sequence ID" value="VDP72577.1"/>
    <property type="molecule type" value="Genomic_DNA"/>
</dbReference>
<dbReference type="SMART" id="SM00401">
    <property type="entry name" value="ZnF_GATA"/>
    <property type="match status" value="2"/>
</dbReference>
<dbReference type="PANTHER" id="PTHR10071:SF281">
    <property type="entry name" value="BOX A-BINDING FACTOR-RELATED"/>
    <property type="match status" value="1"/>
</dbReference>
<keyword evidence="5" id="KW-0539">Nucleus</keyword>
<reference evidence="11" key="1">
    <citation type="submission" date="2016-06" db="UniProtKB">
        <authorList>
            <consortium name="WormBaseParasite"/>
        </authorList>
    </citation>
    <scope>IDENTIFICATION</scope>
</reference>
<dbReference type="GO" id="GO:0000981">
    <property type="term" value="F:DNA-binding transcription factor activity, RNA polymerase II-specific"/>
    <property type="evidence" value="ECO:0007669"/>
    <property type="project" value="TreeGrafter"/>
</dbReference>
<protein>
    <submittedName>
        <fullName evidence="11">GATA-type domain-containing protein</fullName>
    </submittedName>
</protein>
<dbReference type="PROSITE" id="PS00344">
    <property type="entry name" value="GATA_ZN_FINGER_1"/>
    <property type="match status" value="1"/>
</dbReference>
<dbReference type="AlphaFoldDB" id="A0A183ABU7"/>
<dbReference type="WBParaSite" id="ECPE_0000444401-mRNA-1">
    <property type="protein sequence ID" value="ECPE_0000444401-mRNA-1"/>
    <property type="gene ID" value="ECPE_0000444401"/>
</dbReference>
<dbReference type="GO" id="GO:0045165">
    <property type="term" value="P:cell fate commitment"/>
    <property type="evidence" value="ECO:0007669"/>
    <property type="project" value="TreeGrafter"/>
</dbReference>
<dbReference type="GO" id="GO:0005634">
    <property type="term" value="C:nucleus"/>
    <property type="evidence" value="ECO:0007669"/>
    <property type="project" value="UniProtKB-SubCell"/>
</dbReference>
<organism evidence="11">
    <name type="scientific">Echinostoma caproni</name>
    <dbReference type="NCBI Taxonomy" id="27848"/>
    <lineage>
        <taxon>Eukaryota</taxon>
        <taxon>Metazoa</taxon>
        <taxon>Spiralia</taxon>
        <taxon>Lophotrochozoa</taxon>
        <taxon>Platyhelminthes</taxon>
        <taxon>Trematoda</taxon>
        <taxon>Digenea</taxon>
        <taxon>Plagiorchiida</taxon>
        <taxon>Echinostomata</taxon>
        <taxon>Echinostomatoidea</taxon>
        <taxon>Echinostomatidae</taxon>
        <taxon>Echinostoma</taxon>
    </lineage>
</organism>
<feature type="region of interest" description="Disordered" evidence="7">
    <location>
        <begin position="740"/>
        <end position="778"/>
    </location>
</feature>
<name>A0A183ABU7_9TREM</name>
<keyword evidence="2" id="KW-0479">Metal-binding</keyword>
<evidence type="ECO:0000256" key="1">
    <source>
        <dbReference type="ARBA" id="ARBA00004123"/>
    </source>
</evidence>
<keyword evidence="4" id="KW-0862">Zinc</keyword>
<dbReference type="CDD" id="cd00202">
    <property type="entry name" value="ZnF_GATA"/>
    <property type="match status" value="1"/>
</dbReference>
<evidence type="ECO:0000256" key="2">
    <source>
        <dbReference type="ARBA" id="ARBA00022723"/>
    </source>
</evidence>
<dbReference type="GO" id="GO:0000978">
    <property type="term" value="F:RNA polymerase II cis-regulatory region sequence-specific DNA binding"/>
    <property type="evidence" value="ECO:0007669"/>
    <property type="project" value="TreeGrafter"/>
</dbReference>
<feature type="compositionally biased region" description="Polar residues" evidence="7">
    <location>
        <begin position="23"/>
        <end position="37"/>
    </location>
</feature>
<dbReference type="Proteomes" id="UP000272942">
    <property type="component" value="Unassembled WGS sequence"/>
</dbReference>
<evidence type="ECO:0000256" key="6">
    <source>
        <dbReference type="PROSITE-ProRule" id="PRU00094"/>
    </source>
</evidence>
<evidence type="ECO:0000256" key="3">
    <source>
        <dbReference type="ARBA" id="ARBA00022771"/>
    </source>
</evidence>
<dbReference type="Pfam" id="PF00320">
    <property type="entry name" value="GATA"/>
    <property type="match status" value="1"/>
</dbReference>
<dbReference type="GO" id="GO:0000122">
    <property type="term" value="P:negative regulation of transcription by RNA polymerase II"/>
    <property type="evidence" value="ECO:0007669"/>
    <property type="project" value="TreeGrafter"/>
</dbReference>
<feature type="compositionally biased region" description="Low complexity" evidence="7">
    <location>
        <begin position="740"/>
        <end position="753"/>
    </location>
</feature>
<dbReference type="InterPro" id="IPR000679">
    <property type="entry name" value="Znf_GATA"/>
</dbReference>
<keyword evidence="10" id="KW-1185">Reference proteome</keyword>
<dbReference type="OrthoDB" id="6262889at2759"/>
<dbReference type="PRINTS" id="PR00619">
    <property type="entry name" value="GATAZNFINGER"/>
</dbReference>
<dbReference type="InterPro" id="IPR039355">
    <property type="entry name" value="Transcription_factor_GATA"/>
</dbReference>
<sequence>MSSDCSLASKYQTVLQLYPSASPVGQQFPNYTNADNPHTSERPIETGFQPHSPLSSDVQPDQLIKVENITPSKPGSSDWSGTLSQTANPSELSQFTTDSNVTTDCRDVTIETSESVSQWVNNSLEEETSTLDLMTDPNSSLSLWTTCSLPKLPFHSSRINDPRFTFPENLTTSPLSPSTHVDQDLVSENTQSSCFPLIGYSRMNYPSRQTAPGSTVNAEPGFSELHPACEPAATSRPQFVPSPHSSTTSGEHSTKRHGISESFEANPMVTFTTTSSASEQTTQKLCTSSYNVSYPPPVASNLSGYMNSDYPWDRPFLSSESISDETNLYSTEATSSSMYESVTFENNAKSPCLTAYSEHGKSRGTTEPENTEIIQCVQCGICGPTGTVGWTRDPRTELFLCSACGLSRQCSTKETDSETITDQYTMRPAGSPAYVALVHESSRPGRTSHIPSLYVGGTEVTNTIPNPYYFPSVNAQSLPGTTSELGNRTDIRTFRDCPVGSNNQHEERCTTWNKHRSDVGWECNSQNPFGLFSPPFLPHVPSRSKTTADVSGSDSGQVKLSGWERLPRLNSISYGMNALRHSKDDQLYTLGQACRRPGQLCTNCNTSATTLWRRNADGDPVCNACGLYYKLHKFPKSSSDRCSSYNLDMRIPSIGSDSCVFGSYSGVSTNNAPCDRIMMSSSSIQQPNGSGILVGTHIRSDCFEQLQPDRFTFSSGSEEKEKQNLSSNCTPPVRKVCLSDVGESDSQSSSSSTKLDDNEGSVHKKRDQPGWDIFPADTGCEPVFPSQAYCETPIHNDTA</sequence>
<dbReference type="Gene3D" id="3.30.50.10">
    <property type="entry name" value="Erythroid Transcription Factor GATA-1, subunit A"/>
    <property type="match status" value="1"/>
</dbReference>
<dbReference type="InterPro" id="IPR013088">
    <property type="entry name" value="Znf_NHR/GATA"/>
</dbReference>
<comment type="subcellular location">
    <subcellularLocation>
        <location evidence="1">Nucleus</location>
    </subcellularLocation>
</comment>
<gene>
    <name evidence="9" type="ORF">ECPE_LOCUS4432</name>
</gene>
<evidence type="ECO:0000259" key="8">
    <source>
        <dbReference type="PROSITE" id="PS50114"/>
    </source>
</evidence>
<evidence type="ECO:0000256" key="5">
    <source>
        <dbReference type="ARBA" id="ARBA00023242"/>
    </source>
</evidence>
<feature type="domain" description="GATA-type" evidence="8">
    <location>
        <begin position="595"/>
        <end position="650"/>
    </location>
</feature>
<reference evidence="9 10" key="2">
    <citation type="submission" date="2018-11" db="EMBL/GenBank/DDBJ databases">
        <authorList>
            <consortium name="Pathogen Informatics"/>
        </authorList>
    </citation>
    <scope>NUCLEOTIDE SEQUENCE [LARGE SCALE GENOMIC DNA]</scope>
    <source>
        <strain evidence="9 10">Egypt</strain>
    </source>
</reference>
<feature type="compositionally biased region" description="Polar residues" evidence="7">
    <location>
        <begin position="208"/>
        <end position="217"/>
    </location>
</feature>
<proteinExistence type="predicted"/>
<feature type="region of interest" description="Disordered" evidence="7">
    <location>
        <begin position="208"/>
        <end position="263"/>
    </location>
</feature>
<evidence type="ECO:0000256" key="4">
    <source>
        <dbReference type="ARBA" id="ARBA00022833"/>
    </source>
</evidence>
<evidence type="ECO:0000256" key="7">
    <source>
        <dbReference type="SAM" id="MobiDB-lite"/>
    </source>
</evidence>
<feature type="compositionally biased region" description="Polar residues" evidence="7">
    <location>
        <begin position="69"/>
        <end position="98"/>
    </location>
</feature>
<dbReference type="PROSITE" id="PS50114">
    <property type="entry name" value="GATA_ZN_FINGER_2"/>
    <property type="match status" value="1"/>
</dbReference>
<dbReference type="GO" id="GO:0008270">
    <property type="term" value="F:zinc ion binding"/>
    <property type="evidence" value="ECO:0007669"/>
    <property type="project" value="UniProtKB-KW"/>
</dbReference>
<evidence type="ECO:0000313" key="10">
    <source>
        <dbReference type="Proteomes" id="UP000272942"/>
    </source>
</evidence>
<dbReference type="GO" id="GO:0045944">
    <property type="term" value="P:positive regulation of transcription by RNA polymerase II"/>
    <property type="evidence" value="ECO:0007669"/>
    <property type="project" value="TreeGrafter"/>
</dbReference>
<feature type="region of interest" description="Disordered" evidence="7">
    <location>
        <begin position="22"/>
        <end position="98"/>
    </location>
</feature>